<dbReference type="EMBL" id="BMLB01000004">
    <property type="protein sequence ID" value="GGK72401.1"/>
    <property type="molecule type" value="Genomic_DNA"/>
</dbReference>
<dbReference type="InterPro" id="IPR020846">
    <property type="entry name" value="MFS_dom"/>
</dbReference>
<reference evidence="11" key="1">
    <citation type="journal article" date="2019" name="Int. J. Syst. Evol. Microbiol.">
        <title>The Global Catalogue of Microorganisms (GCM) 10K type strain sequencing project: providing services to taxonomists for standard genome sequencing and annotation.</title>
        <authorList>
            <consortium name="The Broad Institute Genomics Platform"/>
            <consortium name="The Broad Institute Genome Sequencing Center for Infectious Disease"/>
            <person name="Wu L."/>
            <person name="Ma J."/>
        </authorList>
    </citation>
    <scope>NUCLEOTIDE SEQUENCE [LARGE SCALE GENOMIC DNA]</scope>
    <source>
        <strain evidence="11">CGMCC 1.5362</strain>
    </source>
</reference>
<evidence type="ECO:0000256" key="2">
    <source>
        <dbReference type="ARBA" id="ARBA00006236"/>
    </source>
</evidence>
<evidence type="ECO:0000256" key="8">
    <source>
        <dbReference type="SAM" id="Phobius"/>
    </source>
</evidence>
<dbReference type="RefSeq" id="WP_022922699.1">
    <property type="nucleotide sequence ID" value="NZ_BMLB01000004.1"/>
</dbReference>
<evidence type="ECO:0000256" key="7">
    <source>
        <dbReference type="ARBA" id="ARBA00023136"/>
    </source>
</evidence>
<feature type="domain" description="Major facilitator superfamily (MFS) profile" evidence="9">
    <location>
        <begin position="12"/>
        <end position="405"/>
    </location>
</feature>
<evidence type="ECO:0000256" key="3">
    <source>
        <dbReference type="ARBA" id="ARBA00022448"/>
    </source>
</evidence>
<name>A0ABQ2F8Y8_9MICO</name>
<feature type="transmembrane region" description="Helical" evidence="8">
    <location>
        <begin position="166"/>
        <end position="186"/>
    </location>
</feature>
<feature type="transmembrane region" description="Helical" evidence="8">
    <location>
        <begin position="286"/>
        <end position="304"/>
    </location>
</feature>
<feature type="transmembrane region" description="Helical" evidence="8">
    <location>
        <begin position="252"/>
        <end position="274"/>
    </location>
</feature>
<evidence type="ECO:0000256" key="6">
    <source>
        <dbReference type="ARBA" id="ARBA00022989"/>
    </source>
</evidence>
<evidence type="ECO:0000313" key="10">
    <source>
        <dbReference type="EMBL" id="GGK72401.1"/>
    </source>
</evidence>
<keyword evidence="4" id="KW-1003">Cell membrane</keyword>
<dbReference type="InterPro" id="IPR004812">
    <property type="entry name" value="Efflux_drug-R_Bcr/CmlA"/>
</dbReference>
<dbReference type="PROSITE" id="PS50850">
    <property type="entry name" value="MFS"/>
    <property type="match status" value="1"/>
</dbReference>
<feature type="transmembrane region" description="Helical" evidence="8">
    <location>
        <begin position="343"/>
        <end position="363"/>
    </location>
</feature>
<dbReference type="CDD" id="cd17320">
    <property type="entry name" value="MFS_MdfA_MDR_like"/>
    <property type="match status" value="1"/>
</dbReference>
<proteinExistence type="inferred from homology"/>
<keyword evidence="7 8" id="KW-0472">Membrane</keyword>
<dbReference type="Pfam" id="PF07690">
    <property type="entry name" value="MFS_1"/>
    <property type="match status" value="1"/>
</dbReference>
<gene>
    <name evidence="10" type="ORF">GCM10011509_21170</name>
</gene>
<accession>A0ABQ2F8Y8</accession>
<dbReference type="SUPFAM" id="SSF103473">
    <property type="entry name" value="MFS general substrate transporter"/>
    <property type="match status" value="1"/>
</dbReference>
<dbReference type="PANTHER" id="PTHR23502:SF132">
    <property type="entry name" value="POLYAMINE TRANSPORTER 2-RELATED"/>
    <property type="match status" value="1"/>
</dbReference>
<dbReference type="Gene3D" id="1.20.1720.10">
    <property type="entry name" value="Multidrug resistance protein D"/>
    <property type="match status" value="1"/>
</dbReference>
<dbReference type="InterPro" id="IPR011701">
    <property type="entry name" value="MFS"/>
</dbReference>
<comment type="similarity">
    <text evidence="2">Belongs to the major facilitator superfamily. Bcr/CmlA family.</text>
</comment>
<feature type="transmembrane region" description="Helical" evidence="8">
    <location>
        <begin position="369"/>
        <end position="390"/>
    </location>
</feature>
<feature type="transmembrane region" description="Helical" evidence="8">
    <location>
        <begin position="110"/>
        <end position="128"/>
    </location>
</feature>
<feature type="transmembrane region" description="Helical" evidence="8">
    <location>
        <begin position="216"/>
        <end position="240"/>
    </location>
</feature>
<evidence type="ECO:0000313" key="11">
    <source>
        <dbReference type="Proteomes" id="UP000662111"/>
    </source>
</evidence>
<feature type="transmembrane region" description="Helical" evidence="8">
    <location>
        <begin position="140"/>
        <end position="160"/>
    </location>
</feature>
<feature type="transmembrane region" description="Helical" evidence="8">
    <location>
        <begin position="78"/>
        <end position="104"/>
    </location>
</feature>
<keyword evidence="6 8" id="KW-1133">Transmembrane helix</keyword>
<evidence type="ECO:0000256" key="1">
    <source>
        <dbReference type="ARBA" id="ARBA00004651"/>
    </source>
</evidence>
<comment type="caution">
    <text evidence="10">The sequence shown here is derived from an EMBL/GenBank/DDBJ whole genome shotgun (WGS) entry which is preliminary data.</text>
</comment>
<dbReference type="Proteomes" id="UP000662111">
    <property type="component" value="Unassembled WGS sequence"/>
</dbReference>
<protein>
    <submittedName>
        <fullName evidence="10">MFS transporter</fullName>
    </submittedName>
</protein>
<comment type="subcellular location">
    <subcellularLocation>
        <location evidence="1">Cell membrane</location>
        <topology evidence="1">Multi-pass membrane protein</topology>
    </subcellularLocation>
</comment>
<dbReference type="PANTHER" id="PTHR23502">
    <property type="entry name" value="MAJOR FACILITATOR SUPERFAMILY"/>
    <property type="match status" value="1"/>
</dbReference>
<evidence type="ECO:0000259" key="9">
    <source>
        <dbReference type="PROSITE" id="PS50850"/>
    </source>
</evidence>
<dbReference type="InterPro" id="IPR036259">
    <property type="entry name" value="MFS_trans_sf"/>
</dbReference>
<feature type="transmembrane region" description="Helical" evidence="8">
    <location>
        <begin position="12"/>
        <end position="35"/>
    </location>
</feature>
<feature type="transmembrane region" description="Helical" evidence="8">
    <location>
        <begin position="316"/>
        <end position="336"/>
    </location>
</feature>
<organism evidence="10 11">
    <name type="scientific">Ornithinimicrobium pekingense</name>
    <dbReference type="NCBI Taxonomy" id="384677"/>
    <lineage>
        <taxon>Bacteria</taxon>
        <taxon>Bacillati</taxon>
        <taxon>Actinomycetota</taxon>
        <taxon>Actinomycetes</taxon>
        <taxon>Micrococcales</taxon>
        <taxon>Ornithinimicrobiaceae</taxon>
        <taxon>Ornithinimicrobium</taxon>
    </lineage>
</organism>
<keyword evidence="11" id="KW-1185">Reference proteome</keyword>
<evidence type="ECO:0000256" key="5">
    <source>
        <dbReference type="ARBA" id="ARBA00022692"/>
    </source>
</evidence>
<evidence type="ECO:0000256" key="4">
    <source>
        <dbReference type="ARBA" id="ARBA00022475"/>
    </source>
</evidence>
<keyword evidence="3" id="KW-0813">Transport</keyword>
<dbReference type="NCBIfam" id="TIGR00710">
    <property type="entry name" value="efflux_Bcr_CflA"/>
    <property type="match status" value="1"/>
</dbReference>
<keyword evidence="5 8" id="KW-0812">Transmembrane</keyword>
<feature type="transmembrane region" description="Helical" evidence="8">
    <location>
        <begin position="47"/>
        <end position="66"/>
    </location>
</feature>
<sequence>MTRPSAPPAWTVTAVVAALAMVGPFTIDTIFPGFVSLGRQFEADATALQQVTSVYLLTFAAMSVLHGPLSDALGRKPVMLAGLLGYVVASVVCALAPSLGWLLVGRGLQGVFAGAATVVSRAVIRDLYSGATAQRLMSQVMMIFAIAPALAPIIGGWLLRLGPWPVIFWFVAAYALVVAVVMVLVLPETLDPADRVPLRLRPVLSGLWDVARSLTFVRLTVAMVATFGAYIFYVLAAPIIVVDLLGLGEQDFWVLFVPLVGGMVVGSWVSGRVAGRVAGPVLVDRTMLLVLAAATTNLLVALLAPRLPWVLVGPTLLGTAIGMAFPVLQLALLDLFPHRLGSAASMSAFAVLISNAVLAGLLAPLVTGSLLTAALASAALSVTGGLLWGWHRAATGGATRVAELH</sequence>